<evidence type="ECO:0000313" key="3">
    <source>
        <dbReference type="Proteomes" id="UP000246050"/>
    </source>
</evidence>
<feature type="compositionally biased region" description="Low complexity" evidence="1">
    <location>
        <begin position="24"/>
        <end position="40"/>
    </location>
</feature>
<feature type="compositionally biased region" description="Basic and acidic residues" evidence="1">
    <location>
        <begin position="10"/>
        <end position="21"/>
    </location>
</feature>
<dbReference type="EMBL" id="QGKS01000169">
    <property type="protein sequence ID" value="PWR15841.1"/>
    <property type="molecule type" value="Genomic_DNA"/>
</dbReference>
<feature type="region of interest" description="Disordered" evidence="1">
    <location>
        <begin position="1"/>
        <end position="62"/>
    </location>
</feature>
<sequence length="319" mass="35374">MDDGPAAPTKDGDDAAARDTSDQEPAPSSPEAGEPSGRSGADPREATSDTTDASGTASSSDDRWRGLAHRALELWGQTLPYWRKVKEFLWGVINALRETGPVSGATSPAPGPAPGPLTERLDTAVPIRVSGQGRAFNFHIHARCVWSSETLRREALLSYAHYHMPAAIRRLTILAAEHASHFTALRTAELEVELQRALSETGRWRYKVGDTMVTCQPHVWVDVDERVRKAVLPYWEQLVKLDGEFEVDRRRARYADQLGRQWVAVIENLADPAAADEAARTTSENVAGDVRRRMATELKSALQRMEELLRRTLRDGDIF</sequence>
<dbReference type="Proteomes" id="UP000246050">
    <property type="component" value="Unassembled WGS sequence"/>
</dbReference>
<protein>
    <submittedName>
        <fullName evidence="2">Uncharacterized protein</fullName>
    </submittedName>
</protein>
<evidence type="ECO:0000313" key="2">
    <source>
        <dbReference type="EMBL" id="PWR15841.1"/>
    </source>
</evidence>
<feature type="compositionally biased region" description="Low complexity" evidence="1">
    <location>
        <begin position="48"/>
        <end position="59"/>
    </location>
</feature>
<comment type="caution">
    <text evidence="2">The sequence shown here is derived from an EMBL/GenBank/DDBJ whole genome shotgun (WGS) entry which is preliminary data.</text>
</comment>
<reference evidence="2 3" key="1">
    <citation type="submission" date="2018-05" db="EMBL/GenBank/DDBJ databases">
        <title>Micromonosporas from Atacama Desert.</title>
        <authorList>
            <person name="Carro L."/>
            <person name="Golinska P."/>
            <person name="Klenk H.-P."/>
            <person name="Goodfellow M."/>
        </authorList>
    </citation>
    <scope>NUCLEOTIDE SEQUENCE [LARGE SCALE GENOMIC DNA]</scope>
    <source>
        <strain evidence="2 3">4G51</strain>
    </source>
</reference>
<accession>A0A317DMG1</accession>
<dbReference type="AlphaFoldDB" id="A0A317DMG1"/>
<organism evidence="2 3">
    <name type="scientific">Micromonospora sicca</name>
    <dbReference type="NCBI Taxonomy" id="2202420"/>
    <lineage>
        <taxon>Bacteria</taxon>
        <taxon>Bacillati</taxon>
        <taxon>Actinomycetota</taxon>
        <taxon>Actinomycetes</taxon>
        <taxon>Micromonosporales</taxon>
        <taxon>Micromonosporaceae</taxon>
        <taxon>Micromonospora</taxon>
    </lineage>
</organism>
<evidence type="ECO:0000256" key="1">
    <source>
        <dbReference type="SAM" id="MobiDB-lite"/>
    </source>
</evidence>
<gene>
    <name evidence="2" type="ORF">DKT69_08965</name>
</gene>
<name>A0A317DMG1_9ACTN</name>
<proteinExistence type="predicted"/>